<dbReference type="RefSeq" id="WP_348713812.1">
    <property type="nucleotide sequence ID" value="NZ_CAXIXY010000008.1"/>
</dbReference>
<proteinExistence type="predicted"/>
<dbReference type="InterPro" id="IPR011652">
    <property type="entry name" value="MORN_2"/>
</dbReference>
<dbReference type="Proteomes" id="UP001497416">
    <property type="component" value="Unassembled WGS sequence"/>
</dbReference>
<evidence type="ECO:0000313" key="2">
    <source>
        <dbReference type="Proteomes" id="UP001497416"/>
    </source>
</evidence>
<dbReference type="Gene3D" id="2.20.110.10">
    <property type="entry name" value="Histone H3 K4-specific methyltransferase SET7/9 N-terminal domain"/>
    <property type="match status" value="2"/>
</dbReference>
<evidence type="ECO:0000313" key="1">
    <source>
        <dbReference type="EMBL" id="CAL2094143.1"/>
    </source>
</evidence>
<dbReference type="SUPFAM" id="SSF82185">
    <property type="entry name" value="Histone H3 K4-specific methyltransferase SET7/9 N-terminal domain"/>
    <property type="match status" value="1"/>
</dbReference>
<reference evidence="1 2" key="1">
    <citation type="submission" date="2024-05" db="EMBL/GenBank/DDBJ databases">
        <authorList>
            <person name="Duchaud E."/>
        </authorList>
    </citation>
    <scope>NUCLEOTIDE SEQUENCE [LARGE SCALE GENOMIC DNA]</scope>
    <source>
        <strain evidence="1">Ena-SAMPLE-TAB-13-05-2024-13:56:06:370-140302</strain>
    </source>
</reference>
<organism evidence="1 2">
    <name type="scientific">Tenacibaculum platacis</name>
    <dbReference type="NCBI Taxonomy" id="3137852"/>
    <lineage>
        <taxon>Bacteria</taxon>
        <taxon>Pseudomonadati</taxon>
        <taxon>Bacteroidota</taxon>
        <taxon>Flavobacteriia</taxon>
        <taxon>Flavobacteriales</taxon>
        <taxon>Flavobacteriaceae</taxon>
        <taxon>Tenacibaculum</taxon>
    </lineage>
</organism>
<dbReference type="Pfam" id="PF07661">
    <property type="entry name" value="MORN_2"/>
    <property type="match status" value="3"/>
</dbReference>
<protein>
    <recommendedName>
        <fullName evidence="3">MORN repeat protein</fullName>
    </recommendedName>
</protein>
<sequence>MFKALFSFLLLTFLFSCSKETEIKQIVKYNEEDFKLKQGVLFYSNLPLTGKLIRNNKISGLQSEVDYKKGKKEGEEIVKYADGKLYEQRFYENGIKTGIHKGWWNNGNLRFEYHFNNDGEYNGEVKEWYTNGQLMKYFHFINGKEEGSQKMWQSNGKIRANYVAKNGDRFGLIGLKKCYSVNIIDEKIK</sequence>
<name>A0ABM9P6C2_9FLAO</name>
<dbReference type="PROSITE" id="PS51257">
    <property type="entry name" value="PROKAR_LIPOPROTEIN"/>
    <property type="match status" value="1"/>
</dbReference>
<comment type="caution">
    <text evidence="1">The sequence shown here is derived from an EMBL/GenBank/DDBJ whole genome shotgun (WGS) entry which is preliminary data.</text>
</comment>
<evidence type="ECO:0008006" key="3">
    <source>
        <dbReference type="Google" id="ProtNLM"/>
    </source>
</evidence>
<dbReference type="EMBL" id="CAXIXY010000008">
    <property type="protein sequence ID" value="CAL2094143.1"/>
    <property type="molecule type" value="Genomic_DNA"/>
</dbReference>
<keyword evidence="2" id="KW-1185">Reference proteome</keyword>
<gene>
    <name evidence="1" type="ORF">T190607A01A_60088</name>
</gene>
<accession>A0ABM9P6C2</accession>